<dbReference type="EMBL" id="NMUH01000376">
    <property type="protein sequence ID" value="MQL77982.1"/>
    <property type="molecule type" value="Genomic_DNA"/>
</dbReference>
<keyword evidence="2" id="KW-1185">Reference proteome</keyword>
<evidence type="ECO:0000313" key="1">
    <source>
        <dbReference type="EMBL" id="MQL77982.1"/>
    </source>
</evidence>
<dbReference type="AlphaFoldDB" id="A0A843TYT8"/>
<reference evidence="1" key="1">
    <citation type="submission" date="2017-07" db="EMBL/GenBank/DDBJ databases">
        <title>Taro Niue Genome Assembly and Annotation.</title>
        <authorList>
            <person name="Atibalentja N."/>
            <person name="Keating K."/>
            <person name="Fields C.J."/>
        </authorList>
    </citation>
    <scope>NUCLEOTIDE SEQUENCE</scope>
    <source>
        <strain evidence="1">Niue_2</strain>
        <tissue evidence="1">Leaf</tissue>
    </source>
</reference>
<name>A0A843TYT8_COLES</name>
<sequence>MGLTIGEGVSALPLLGVKVSALGKRKKKERSSPSGFEISLIPPLHVELISMEGNLCPYRDSALK</sequence>
<proteinExistence type="predicted"/>
<evidence type="ECO:0000313" key="2">
    <source>
        <dbReference type="Proteomes" id="UP000652761"/>
    </source>
</evidence>
<accession>A0A843TYT8</accession>
<comment type="caution">
    <text evidence="1">The sequence shown here is derived from an EMBL/GenBank/DDBJ whole genome shotgun (WGS) entry which is preliminary data.</text>
</comment>
<protein>
    <submittedName>
        <fullName evidence="1">Uncharacterized protein</fullName>
    </submittedName>
</protein>
<gene>
    <name evidence="1" type="ORF">Taro_010401</name>
</gene>
<dbReference type="Proteomes" id="UP000652761">
    <property type="component" value="Unassembled WGS sequence"/>
</dbReference>
<organism evidence="1 2">
    <name type="scientific">Colocasia esculenta</name>
    <name type="common">Wild taro</name>
    <name type="synonym">Arum esculentum</name>
    <dbReference type="NCBI Taxonomy" id="4460"/>
    <lineage>
        <taxon>Eukaryota</taxon>
        <taxon>Viridiplantae</taxon>
        <taxon>Streptophyta</taxon>
        <taxon>Embryophyta</taxon>
        <taxon>Tracheophyta</taxon>
        <taxon>Spermatophyta</taxon>
        <taxon>Magnoliopsida</taxon>
        <taxon>Liliopsida</taxon>
        <taxon>Araceae</taxon>
        <taxon>Aroideae</taxon>
        <taxon>Colocasieae</taxon>
        <taxon>Colocasia</taxon>
    </lineage>
</organism>